<organism evidence="7">
    <name type="scientific">mine drainage metagenome</name>
    <dbReference type="NCBI Taxonomy" id="410659"/>
    <lineage>
        <taxon>unclassified sequences</taxon>
        <taxon>metagenomes</taxon>
        <taxon>ecological metagenomes</taxon>
    </lineage>
</organism>
<feature type="transmembrane region" description="Helical" evidence="5">
    <location>
        <begin position="107"/>
        <end position="126"/>
    </location>
</feature>
<comment type="subcellular location">
    <subcellularLocation>
        <location evidence="1">Membrane</location>
        <topology evidence="1">Multi-pass membrane protein</topology>
    </subcellularLocation>
</comment>
<accession>A0A1J5Q2K7</accession>
<dbReference type="InterPro" id="IPR011990">
    <property type="entry name" value="TPR-like_helical_dom_sf"/>
</dbReference>
<feature type="transmembrane region" description="Helical" evidence="5">
    <location>
        <begin position="41"/>
        <end position="61"/>
    </location>
</feature>
<dbReference type="EMBL" id="MLJW01002623">
    <property type="protein sequence ID" value="OIQ74100.1"/>
    <property type="molecule type" value="Genomic_DNA"/>
</dbReference>
<dbReference type="GO" id="GO:0016020">
    <property type="term" value="C:membrane"/>
    <property type="evidence" value="ECO:0007669"/>
    <property type="project" value="UniProtKB-SubCell"/>
</dbReference>
<feature type="transmembrane region" description="Helical" evidence="5">
    <location>
        <begin position="133"/>
        <end position="154"/>
    </location>
</feature>
<proteinExistence type="predicted"/>
<feature type="transmembrane region" description="Helical" evidence="5">
    <location>
        <begin position="344"/>
        <end position="363"/>
    </location>
</feature>
<feature type="transmembrane region" description="Helical" evidence="5">
    <location>
        <begin position="441"/>
        <end position="465"/>
    </location>
</feature>
<feature type="transmembrane region" description="Helical" evidence="5">
    <location>
        <begin position="375"/>
        <end position="394"/>
    </location>
</feature>
<dbReference type="Gene3D" id="1.25.40.10">
    <property type="entry name" value="Tetratricopeptide repeat domain"/>
    <property type="match status" value="1"/>
</dbReference>
<keyword evidence="4 5" id="KW-0472">Membrane</keyword>
<feature type="transmembrane region" description="Helical" evidence="5">
    <location>
        <begin position="174"/>
        <end position="191"/>
    </location>
</feature>
<sequence>MGENVLRTWRGYVEWTLVVTTVLCTVFIWSTEADPINVPKFAVLSLGASILLALLLANPVASFGTSRSHRVSLLISGLFIFLLLISSVTSDFRYMAFLGSYKRNNGFFASLALVLLLISAAIVFRVESAKRFIVALAVTGGIETIYGFAQHFGVDAINWENPYNSVIGTLGNPDFMSALLGISGVAWLWFAIDNQSRLWIRIGSAVGLSVSLLVVLWSQARQGLLAFGLGAALVVITWINQRSRTVAFGAVLVTILGVIAGIFGMLQMGPLQRFLYKPTITFRGDYWRTGVAMFKSHPLFGVGPDRFGDYYRQYRDLRQVLRSGADVTSSAAHNALIQIASTSGIFSLLVYLALLVLIVWCGVRALKSTSGRNQIIVATVFGAWISYQAQSLISIDNLGIAVWGWALGGVLIGLAQPGFAERVGIGIRKQARPVKSMGAQRLKLTSATLVLVFGISSLIMIIPMLRADVAMRVAINSKAATNSQADLNALKSVILRAYQIRPEEPYYQVFTAQLLLQVGFLDVGRSILLNAISQDPHNFWAWEYLAKLDEQTDRETAAISIRKRISEMDLYNAGNLLELGRDLKSVGDLAGAKAIAKKIISFAPNSPEAGSAQLEFGG</sequence>
<feature type="transmembrane region" description="Helical" evidence="5">
    <location>
        <begin position="12"/>
        <end position="29"/>
    </location>
</feature>
<dbReference type="InterPro" id="IPR051533">
    <property type="entry name" value="WaaL-like"/>
</dbReference>
<name>A0A1J5Q2K7_9ZZZZ</name>
<evidence type="ECO:0000256" key="3">
    <source>
        <dbReference type="ARBA" id="ARBA00022989"/>
    </source>
</evidence>
<comment type="caution">
    <text evidence="7">The sequence shown here is derived from an EMBL/GenBank/DDBJ whole genome shotgun (WGS) entry which is preliminary data.</text>
</comment>
<evidence type="ECO:0000313" key="7">
    <source>
        <dbReference type="EMBL" id="OIQ74100.1"/>
    </source>
</evidence>
<feature type="transmembrane region" description="Helical" evidence="5">
    <location>
        <begin position="73"/>
        <end position="95"/>
    </location>
</feature>
<reference evidence="7" key="1">
    <citation type="submission" date="2016-10" db="EMBL/GenBank/DDBJ databases">
        <title>Sequence of Gallionella enrichment culture.</title>
        <authorList>
            <person name="Poehlein A."/>
            <person name="Muehling M."/>
            <person name="Daniel R."/>
        </authorList>
    </citation>
    <scope>NUCLEOTIDE SEQUENCE</scope>
</reference>
<evidence type="ECO:0000256" key="2">
    <source>
        <dbReference type="ARBA" id="ARBA00022692"/>
    </source>
</evidence>
<dbReference type="GO" id="GO:0016874">
    <property type="term" value="F:ligase activity"/>
    <property type="evidence" value="ECO:0007669"/>
    <property type="project" value="UniProtKB-KW"/>
</dbReference>
<feature type="domain" description="O-antigen ligase-related" evidence="6">
    <location>
        <begin position="208"/>
        <end position="352"/>
    </location>
</feature>
<evidence type="ECO:0000256" key="4">
    <source>
        <dbReference type="ARBA" id="ARBA00023136"/>
    </source>
</evidence>
<protein>
    <submittedName>
        <fullName evidence="7">O-antigen ligase</fullName>
    </submittedName>
</protein>
<dbReference type="PANTHER" id="PTHR37422">
    <property type="entry name" value="TEICHURONIC ACID BIOSYNTHESIS PROTEIN TUAE"/>
    <property type="match status" value="1"/>
</dbReference>
<keyword evidence="2 5" id="KW-0812">Transmembrane</keyword>
<keyword evidence="7" id="KW-0436">Ligase</keyword>
<feature type="transmembrane region" description="Helical" evidence="5">
    <location>
        <begin position="223"/>
        <end position="239"/>
    </location>
</feature>
<dbReference type="SUPFAM" id="SSF48452">
    <property type="entry name" value="TPR-like"/>
    <property type="match status" value="1"/>
</dbReference>
<evidence type="ECO:0000256" key="5">
    <source>
        <dbReference type="SAM" id="Phobius"/>
    </source>
</evidence>
<dbReference type="AlphaFoldDB" id="A0A1J5Q2K7"/>
<dbReference type="Pfam" id="PF04932">
    <property type="entry name" value="Wzy_C"/>
    <property type="match status" value="1"/>
</dbReference>
<dbReference type="InterPro" id="IPR007016">
    <property type="entry name" value="O-antigen_ligase-rel_domated"/>
</dbReference>
<gene>
    <name evidence="7" type="ORF">GALL_442580</name>
</gene>
<feature type="transmembrane region" description="Helical" evidence="5">
    <location>
        <begin position="198"/>
        <end position="217"/>
    </location>
</feature>
<evidence type="ECO:0000256" key="1">
    <source>
        <dbReference type="ARBA" id="ARBA00004141"/>
    </source>
</evidence>
<dbReference type="PANTHER" id="PTHR37422:SF13">
    <property type="entry name" value="LIPOPOLYSACCHARIDE BIOSYNTHESIS PROTEIN PA4999-RELATED"/>
    <property type="match status" value="1"/>
</dbReference>
<keyword evidence="3 5" id="KW-1133">Transmembrane helix</keyword>
<feature type="transmembrane region" description="Helical" evidence="5">
    <location>
        <begin position="246"/>
        <end position="266"/>
    </location>
</feature>
<evidence type="ECO:0000259" key="6">
    <source>
        <dbReference type="Pfam" id="PF04932"/>
    </source>
</evidence>
<feature type="transmembrane region" description="Helical" evidence="5">
    <location>
        <begin position="400"/>
        <end position="420"/>
    </location>
</feature>